<comment type="similarity">
    <text evidence="3">Belongs to the RNase Z family.</text>
</comment>
<dbReference type="InterPro" id="IPR036866">
    <property type="entry name" value="RibonucZ/Hydroxyglut_hydro"/>
</dbReference>
<dbReference type="EC" id="3.1.26.11" evidence="4"/>
<evidence type="ECO:0000313" key="15">
    <source>
        <dbReference type="Proteomes" id="UP000790347"/>
    </source>
</evidence>
<dbReference type="GO" id="GO:1990180">
    <property type="term" value="P:mitochondrial tRNA 3'-end processing"/>
    <property type="evidence" value="ECO:0007669"/>
    <property type="project" value="TreeGrafter"/>
</dbReference>
<evidence type="ECO:0000256" key="4">
    <source>
        <dbReference type="ARBA" id="ARBA00012477"/>
    </source>
</evidence>
<dbReference type="GO" id="GO:0042781">
    <property type="term" value="F:3'-tRNA processing endoribonuclease activity"/>
    <property type="evidence" value="ECO:0007669"/>
    <property type="project" value="UniProtKB-EC"/>
</dbReference>
<evidence type="ECO:0000259" key="13">
    <source>
        <dbReference type="Pfam" id="PF12706"/>
    </source>
</evidence>
<dbReference type="Pfam" id="PF12090">
    <property type="entry name" value="Spt20_SEP"/>
    <property type="match status" value="1"/>
</dbReference>
<keyword evidence="6" id="KW-0540">Nuclease</keyword>
<gene>
    <name evidence="14" type="primary">ELAC2_2</name>
    <name evidence="14" type="ORF">DERF_008424</name>
</gene>
<dbReference type="GO" id="GO:0046872">
    <property type="term" value="F:metal ion binding"/>
    <property type="evidence" value="ECO:0007669"/>
    <property type="project" value="UniProtKB-KW"/>
</dbReference>
<feature type="domain" description="Metallo-beta-lactamase" evidence="13">
    <location>
        <begin position="934"/>
        <end position="1137"/>
    </location>
</feature>
<dbReference type="AlphaFoldDB" id="A0A922I3D8"/>
<keyword evidence="7" id="KW-0479">Metal-binding</keyword>
<dbReference type="InterPro" id="IPR001279">
    <property type="entry name" value="Metallo-B-lactamas"/>
</dbReference>
<dbReference type="CDD" id="cd07718">
    <property type="entry name" value="RNaseZ_ELAC1_ELAC2-C-term-like_MBL-fold"/>
    <property type="match status" value="1"/>
</dbReference>
<organism evidence="14 15">
    <name type="scientific">Dermatophagoides farinae</name>
    <name type="common">American house dust mite</name>
    <dbReference type="NCBI Taxonomy" id="6954"/>
    <lineage>
        <taxon>Eukaryota</taxon>
        <taxon>Metazoa</taxon>
        <taxon>Ecdysozoa</taxon>
        <taxon>Arthropoda</taxon>
        <taxon>Chelicerata</taxon>
        <taxon>Arachnida</taxon>
        <taxon>Acari</taxon>
        <taxon>Acariformes</taxon>
        <taxon>Sarcoptiformes</taxon>
        <taxon>Astigmata</taxon>
        <taxon>Psoroptidia</taxon>
        <taxon>Analgoidea</taxon>
        <taxon>Pyroglyphidae</taxon>
        <taxon>Dermatophagoidinae</taxon>
        <taxon>Dermatophagoides</taxon>
    </lineage>
</organism>
<proteinExistence type="inferred from homology"/>
<keyword evidence="15" id="KW-1185">Reference proteome</keyword>
<name>A0A922I3D8_DERFA</name>
<evidence type="ECO:0000256" key="3">
    <source>
        <dbReference type="ARBA" id="ARBA00007823"/>
    </source>
</evidence>
<evidence type="ECO:0000256" key="7">
    <source>
        <dbReference type="ARBA" id="ARBA00022723"/>
    </source>
</evidence>
<evidence type="ECO:0000256" key="11">
    <source>
        <dbReference type="SAM" id="MobiDB-lite"/>
    </source>
</evidence>
<dbReference type="Gene3D" id="3.60.15.10">
    <property type="entry name" value="Ribonuclease Z/Hydroxyacylglutathione hydrolase-like"/>
    <property type="match status" value="2"/>
</dbReference>
<evidence type="ECO:0000256" key="9">
    <source>
        <dbReference type="ARBA" id="ARBA00022801"/>
    </source>
</evidence>
<dbReference type="InterPro" id="IPR046468">
    <property type="entry name" value="Spt20-like_SEP"/>
</dbReference>
<dbReference type="GO" id="GO:0005739">
    <property type="term" value="C:mitochondrion"/>
    <property type="evidence" value="ECO:0007669"/>
    <property type="project" value="TreeGrafter"/>
</dbReference>
<evidence type="ECO:0000256" key="8">
    <source>
        <dbReference type="ARBA" id="ARBA00022759"/>
    </source>
</evidence>
<protein>
    <recommendedName>
        <fullName evidence="4">ribonuclease Z</fullName>
        <ecNumber evidence="4">3.1.26.11</ecNumber>
    </recommendedName>
</protein>
<dbReference type="PANTHER" id="PTHR12553">
    <property type="entry name" value="ZINC PHOSPHODIESTERASE ELAC PROTEIN 2"/>
    <property type="match status" value="1"/>
</dbReference>
<evidence type="ECO:0000259" key="12">
    <source>
        <dbReference type="Pfam" id="PF12090"/>
    </source>
</evidence>
<accession>A0A922I3D8</accession>
<comment type="cofactor">
    <cofactor evidence="2">
        <name>Zn(2+)</name>
        <dbReference type="ChEBI" id="CHEBI:29105"/>
    </cofactor>
</comment>
<evidence type="ECO:0000313" key="14">
    <source>
        <dbReference type="EMBL" id="KAH9517793.1"/>
    </source>
</evidence>
<reference evidence="14" key="1">
    <citation type="submission" date="2013-05" db="EMBL/GenBank/DDBJ databases">
        <authorList>
            <person name="Yim A.K.Y."/>
            <person name="Chan T.F."/>
            <person name="Ji K.M."/>
            <person name="Liu X.Y."/>
            <person name="Zhou J.W."/>
            <person name="Li R.Q."/>
            <person name="Yang K.Y."/>
            <person name="Li J."/>
            <person name="Li M."/>
            <person name="Law P.T.W."/>
            <person name="Wu Y.L."/>
            <person name="Cai Z.L."/>
            <person name="Qin H."/>
            <person name="Bao Y."/>
            <person name="Leung R.K.K."/>
            <person name="Ng P.K.S."/>
            <person name="Zou J."/>
            <person name="Zhong X.J."/>
            <person name="Ran P.X."/>
            <person name="Zhong N.S."/>
            <person name="Liu Z.G."/>
            <person name="Tsui S.K.W."/>
        </authorList>
    </citation>
    <scope>NUCLEOTIDE SEQUENCE</scope>
    <source>
        <strain evidence="14">Derf</strain>
        <tissue evidence="14">Whole organism</tissue>
    </source>
</reference>
<dbReference type="Pfam" id="PF12706">
    <property type="entry name" value="Lactamase_B_2"/>
    <property type="match status" value="1"/>
</dbReference>
<feature type="domain" description="Spt20-like SEP" evidence="12">
    <location>
        <begin position="72"/>
        <end position="215"/>
    </location>
</feature>
<comment type="catalytic activity">
    <reaction evidence="1">
        <text>Endonucleolytic cleavage of RNA, removing extra 3' nucleotides from tRNA precursor, generating 3' termini of tRNAs. A 3'-hydroxy group is left at the tRNA terminus and a 5'-phosphoryl group is left at the trailer molecule.</text>
        <dbReference type="EC" id="3.1.26.11"/>
    </reaction>
</comment>
<dbReference type="EMBL" id="ASGP02000003">
    <property type="protein sequence ID" value="KAH9517793.1"/>
    <property type="molecule type" value="Genomic_DNA"/>
</dbReference>
<keyword evidence="8" id="KW-0255">Endonuclease</keyword>
<dbReference type="SUPFAM" id="SSF56281">
    <property type="entry name" value="Metallo-hydrolase/oxidoreductase"/>
    <property type="match status" value="2"/>
</dbReference>
<dbReference type="PANTHER" id="PTHR12553:SF49">
    <property type="entry name" value="ZINC PHOSPHODIESTERASE ELAC PROTEIN 2"/>
    <property type="match status" value="1"/>
</dbReference>
<comment type="caution">
    <text evidence="14">The sequence shown here is derived from an EMBL/GenBank/DDBJ whole genome shotgun (WGS) entry which is preliminary data.</text>
</comment>
<reference evidence="14" key="2">
    <citation type="journal article" date="2022" name="Res Sq">
        <title>Comparative Genomics Reveals Insights into the Divergent Evolution of Astigmatic Mites and Household Pest Adaptations.</title>
        <authorList>
            <person name="Xiong Q."/>
            <person name="Wan A.T.-Y."/>
            <person name="Liu X.-Y."/>
            <person name="Fung C.S.-H."/>
            <person name="Xiao X."/>
            <person name="Malainual N."/>
            <person name="Hou J."/>
            <person name="Wang L."/>
            <person name="Wang M."/>
            <person name="Yang K."/>
            <person name="Cui Y."/>
            <person name="Leung E."/>
            <person name="Nong W."/>
            <person name="Shin S.-K."/>
            <person name="Au S."/>
            <person name="Jeong K.Y."/>
            <person name="Chew F.T."/>
            <person name="Hui J."/>
            <person name="Leung T.F."/>
            <person name="Tungtrongchitr A."/>
            <person name="Zhong N."/>
            <person name="Liu Z."/>
            <person name="Tsui S."/>
        </authorList>
    </citation>
    <scope>NUCLEOTIDE SEQUENCE</scope>
    <source>
        <strain evidence="14">Derf</strain>
        <tissue evidence="14">Whole organism</tissue>
    </source>
</reference>
<dbReference type="Proteomes" id="UP000790347">
    <property type="component" value="Unassembled WGS sequence"/>
</dbReference>
<evidence type="ECO:0000256" key="5">
    <source>
        <dbReference type="ARBA" id="ARBA00022694"/>
    </source>
</evidence>
<keyword evidence="10" id="KW-0862">Zinc</keyword>
<evidence type="ECO:0000256" key="10">
    <source>
        <dbReference type="ARBA" id="ARBA00022833"/>
    </source>
</evidence>
<sequence>MSSIIFNRMMHQIPANEACETEEEVEEDNYNFNNADVDSKSYLVNLYKNLKNCNYFLNSLIVNEQLDYVVISLFKNHQFSFGIKLFDSDTVFERVHFTCEDNHIVDYIDNEELPPKLIDVIEMFDFKNIYYNGCIITEIRDYRQSSTDFFNSYFILLKPTSLSLYNDVKKIIGLTNKNYIWTNTSRLKLESKLIYLTSPKLCLDPNPCIGILSKKLSRKKLIFGNKLFLRLPRKRLKTIITNDQSKEFRLLNFLKTKKPTTFIQQKMKPNSAAIESQMKIMQTEYKDVEKLAKQLIEPKDCQSNVELMKTEEYRMEFLDTTGTIITLTIFRRPYDDVYFGNIINMKNGDSKSAPNFYLGPKEMKRQVINNNENNHHSTSMISLNTTTNTTNISNQQSTIQSHHHHHHPVQQQQQQQPVLLNVSTTATGQYHQNGTQQIPIRIPLSFSLQQLKSGQIALVPNTNLNTNSSTTTGTTAGTVANILFYFIFLTTIRRTFIRPLWTITDFRYLSYLSKTNVTTNVHNNDDNVSLCVVGNGADGNPRSLFLDYNDHIFMFNCGEGLQRSICDLGFKPSKIDTFFSTSNRWHNYSGMTSLLLARYDSGSRHLNINNADLNQTFIQYCTVFDTKLKRLKYNYFDDKNFVYENLSIQIVPIVFGNIKTAIYLGTLRAQRGRINLEKCFHQKVPRNLVTELEQNQCVQNQYGQIIHPSDVSDPDRPEQNFLIFECIDKNYLEHLSVNKVINEFIPKCNVMVHFTNDLNLQEKSYDNFFKQHHSSHHLLITNSNPSFNLRSNYRFQLQLNQLDSCLFPCLRNTEQSPTISVSNNNNDNNVIYSPTGIKYIFRSSTTTEMSEINTDCVPQLPTIVDALQHKDGSERDGIEESIENLRKKQSSITNHSRLWNHKYPEFLFLGTASSHPLPIRNVSGILVNIDEENSILFDCGENTYGQLLNFYGQNSVAKILAKIKTIFISHHHSDHHLGLINLLKKRNQLCQSNNMNKLWILLPPMVHQFIQNSKIINLNHNNHYNVVRNQFFHQFRSNIMKTLQIQQMDLIPVDHCAYAFAIGITDKRGFKFIYSGDTKPCDRLIKYGHNNCHLLIHEATVEDGLHKFAQTNFHSTISEAINVGHKMQAKFTLLTHFSQRYGKLPLLPMEQLNNDDNIGLAFDNMIISADQLHRIPLLYDTLKCMYSKHIDRIQYRTDLYERKFNAHSSSSSSLI</sequence>
<evidence type="ECO:0000256" key="6">
    <source>
        <dbReference type="ARBA" id="ARBA00022722"/>
    </source>
</evidence>
<keyword evidence="9" id="KW-0378">Hydrolase</keyword>
<feature type="region of interest" description="Disordered" evidence="11">
    <location>
        <begin position="393"/>
        <end position="416"/>
    </location>
</feature>
<evidence type="ECO:0000256" key="1">
    <source>
        <dbReference type="ARBA" id="ARBA00000402"/>
    </source>
</evidence>
<dbReference type="InterPro" id="IPR047151">
    <property type="entry name" value="RNZ2-like"/>
</dbReference>
<keyword evidence="5" id="KW-0819">tRNA processing</keyword>
<evidence type="ECO:0000256" key="2">
    <source>
        <dbReference type="ARBA" id="ARBA00001947"/>
    </source>
</evidence>